<evidence type="ECO:0000256" key="2">
    <source>
        <dbReference type="ARBA" id="ARBA00023125"/>
    </source>
</evidence>
<proteinExistence type="predicted"/>
<dbReference type="OrthoDB" id="1856632at2"/>
<keyword evidence="3" id="KW-0804">Transcription</keyword>
<keyword evidence="1" id="KW-0805">Transcription regulation</keyword>
<reference evidence="5 6" key="1">
    <citation type="submission" date="2019-03" db="EMBL/GenBank/DDBJ databases">
        <title>Genomic Encyclopedia of Type Strains, Phase IV (KMG-IV): sequencing the most valuable type-strain genomes for metagenomic binning, comparative biology and taxonomic classification.</title>
        <authorList>
            <person name="Goeker M."/>
        </authorList>
    </citation>
    <scope>NUCLEOTIDE SEQUENCE [LARGE SCALE GENOMIC DNA]</scope>
    <source>
        <strain evidence="5 6">LX-B</strain>
    </source>
</reference>
<dbReference type="GO" id="GO:0003700">
    <property type="term" value="F:DNA-binding transcription factor activity"/>
    <property type="evidence" value="ECO:0007669"/>
    <property type="project" value="InterPro"/>
</dbReference>
<protein>
    <submittedName>
        <fullName evidence="5">MarR family transcriptional regulator</fullName>
    </submittedName>
</protein>
<dbReference type="PROSITE" id="PS50995">
    <property type="entry name" value="HTH_MARR_2"/>
    <property type="match status" value="1"/>
</dbReference>
<dbReference type="GO" id="GO:0003677">
    <property type="term" value="F:DNA binding"/>
    <property type="evidence" value="ECO:0007669"/>
    <property type="project" value="UniProtKB-KW"/>
</dbReference>
<comment type="caution">
    <text evidence="5">The sequence shown here is derived from an EMBL/GenBank/DDBJ whole genome shotgun (WGS) entry which is preliminary data.</text>
</comment>
<dbReference type="PANTHER" id="PTHR35790">
    <property type="entry name" value="HTH-TYPE TRANSCRIPTIONAL REGULATOR PCHR"/>
    <property type="match status" value="1"/>
</dbReference>
<evidence type="ECO:0000256" key="3">
    <source>
        <dbReference type="ARBA" id="ARBA00023163"/>
    </source>
</evidence>
<dbReference type="RefSeq" id="WP_132016489.1">
    <property type="nucleotide sequence ID" value="NZ_SLUN01000038.1"/>
</dbReference>
<dbReference type="SUPFAM" id="SSF46785">
    <property type="entry name" value="Winged helix' DNA-binding domain"/>
    <property type="match status" value="1"/>
</dbReference>
<name>A0A4R1R2W4_HYDET</name>
<dbReference type="PANTHER" id="PTHR35790:SF4">
    <property type="entry name" value="HTH-TYPE TRANSCRIPTIONAL REGULATOR PCHR"/>
    <property type="match status" value="1"/>
</dbReference>
<dbReference type="InterPro" id="IPR036390">
    <property type="entry name" value="WH_DNA-bd_sf"/>
</dbReference>
<accession>A0A4R1R2W4</accession>
<dbReference type="SMART" id="SM00347">
    <property type="entry name" value="HTH_MARR"/>
    <property type="match status" value="1"/>
</dbReference>
<evidence type="ECO:0000256" key="1">
    <source>
        <dbReference type="ARBA" id="ARBA00023015"/>
    </source>
</evidence>
<organism evidence="5 6">
    <name type="scientific">Hydrogenispora ethanolica</name>
    <dbReference type="NCBI Taxonomy" id="1082276"/>
    <lineage>
        <taxon>Bacteria</taxon>
        <taxon>Bacillati</taxon>
        <taxon>Bacillota</taxon>
        <taxon>Hydrogenispora</taxon>
    </lineage>
</organism>
<feature type="domain" description="HTH marR-type" evidence="4">
    <location>
        <begin position="6"/>
        <end position="147"/>
    </location>
</feature>
<keyword evidence="6" id="KW-1185">Reference proteome</keyword>
<dbReference type="EMBL" id="SLUN01000038">
    <property type="protein sequence ID" value="TCL59725.1"/>
    <property type="molecule type" value="Genomic_DNA"/>
</dbReference>
<sequence>MIISSQEQLQKLTQQFSRIMNKYSTGEKRAHDYGIGNRLFRSEVHTIAAIGDHQNINVTELALLLGITKGAVSQVIDKLVKKGFVNKTFAAPGTNEVALTLTEQGLTIHQKHQEYHAKMYSEIAQLLADCSDEQISFLGKIQDIIEEFFDKRFR</sequence>
<dbReference type="Pfam" id="PF01047">
    <property type="entry name" value="MarR"/>
    <property type="match status" value="1"/>
</dbReference>
<evidence type="ECO:0000259" key="4">
    <source>
        <dbReference type="PROSITE" id="PS50995"/>
    </source>
</evidence>
<evidence type="ECO:0000313" key="5">
    <source>
        <dbReference type="EMBL" id="TCL59725.1"/>
    </source>
</evidence>
<dbReference type="AlphaFoldDB" id="A0A4R1R2W4"/>
<gene>
    <name evidence="5" type="ORF">EDC14_103818</name>
</gene>
<dbReference type="Proteomes" id="UP000295008">
    <property type="component" value="Unassembled WGS sequence"/>
</dbReference>
<dbReference type="Gene3D" id="1.10.10.10">
    <property type="entry name" value="Winged helix-like DNA-binding domain superfamily/Winged helix DNA-binding domain"/>
    <property type="match status" value="1"/>
</dbReference>
<evidence type="ECO:0000313" key="6">
    <source>
        <dbReference type="Proteomes" id="UP000295008"/>
    </source>
</evidence>
<dbReference type="InterPro" id="IPR052067">
    <property type="entry name" value="Metal_resp_HTH_trans_reg"/>
</dbReference>
<keyword evidence="2" id="KW-0238">DNA-binding</keyword>
<dbReference type="InterPro" id="IPR000835">
    <property type="entry name" value="HTH_MarR-typ"/>
</dbReference>
<dbReference type="InterPro" id="IPR036388">
    <property type="entry name" value="WH-like_DNA-bd_sf"/>
</dbReference>